<dbReference type="Proteomes" id="UP000049127">
    <property type="component" value="Unassembled WGS sequence"/>
</dbReference>
<evidence type="ECO:0000256" key="1">
    <source>
        <dbReference type="SAM" id="Phobius"/>
    </source>
</evidence>
<gene>
    <name evidence="2" type="ORF">R28058_25981</name>
</gene>
<keyword evidence="1" id="KW-0472">Membrane</keyword>
<evidence type="ECO:0000313" key="3">
    <source>
        <dbReference type="Proteomes" id="UP000049127"/>
    </source>
</evidence>
<accession>A0A0C7QMW0</accession>
<keyword evidence="1" id="KW-1133">Transmembrane helix</keyword>
<keyword evidence="1" id="KW-0812">Transmembrane</keyword>
<sequence length="156" mass="17232">MYKSKINYHREAPPDVVDIKLKILQNGRLATSLFMLGCFLNFVEYNYSEKAISQSMNNPSENSLTFDNEVKAAIIAETVSIIFLIAISIFTANAITTFTLNLNNFNPDPSQDSKINSNSNNSSKIIAFFDIIKVLGYLGAAVGYSSALDELKSSKN</sequence>
<evidence type="ECO:0000313" key="2">
    <source>
        <dbReference type="EMBL" id="CEQ04881.1"/>
    </source>
</evidence>
<dbReference type="RefSeq" id="WP_055342925.1">
    <property type="nucleotide sequence ID" value="NZ_CDNI01000022.1"/>
</dbReference>
<name>A0A0C7QMW0_PARSO</name>
<dbReference type="EMBL" id="CEKZ01000022">
    <property type="protein sequence ID" value="CEQ04881.1"/>
    <property type="molecule type" value="Genomic_DNA"/>
</dbReference>
<proteinExistence type="predicted"/>
<reference evidence="2 3" key="1">
    <citation type="submission" date="2015-01" db="EMBL/GenBank/DDBJ databases">
        <authorList>
            <person name="Aslett A.Martin."/>
            <person name="De Silva Nishadi"/>
        </authorList>
    </citation>
    <scope>NUCLEOTIDE SEQUENCE [LARGE SCALE GENOMIC DNA]</scope>
    <source>
        <strain evidence="2 3">R28058</strain>
    </source>
</reference>
<feature type="transmembrane region" description="Helical" evidence="1">
    <location>
        <begin position="125"/>
        <end position="147"/>
    </location>
</feature>
<feature type="transmembrane region" description="Helical" evidence="1">
    <location>
        <begin position="81"/>
        <end position="105"/>
    </location>
</feature>
<organism evidence="2 3">
    <name type="scientific">Paraclostridium sordellii</name>
    <name type="common">Clostridium sordellii</name>
    <dbReference type="NCBI Taxonomy" id="1505"/>
    <lineage>
        <taxon>Bacteria</taxon>
        <taxon>Bacillati</taxon>
        <taxon>Bacillota</taxon>
        <taxon>Clostridia</taxon>
        <taxon>Peptostreptococcales</taxon>
        <taxon>Peptostreptococcaceae</taxon>
        <taxon>Paraclostridium</taxon>
    </lineage>
</organism>
<protein>
    <submittedName>
        <fullName evidence="2">Uncharacterized protein</fullName>
    </submittedName>
</protein>
<dbReference type="AlphaFoldDB" id="A0A0C7QMW0"/>